<dbReference type="Proteomes" id="UP000001660">
    <property type="component" value="Chromosome"/>
</dbReference>
<accession>D8PGB3</accession>
<dbReference type="STRING" id="330214.NIDE2594"/>
<dbReference type="EMBL" id="FP929003">
    <property type="protein sequence ID" value="CBK42300.1"/>
    <property type="molecule type" value="Genomic_DNA"/>
</dbReference>
<evidence type="ECO:0000313" key="3">
    <source>
        <dbReference type="Proteomes" id="UP000001660"/>
    </source>
</evidence>
<keyword evidence="1" id="KW-0732">Signal</keyword>
<protein>
    <submittedName>
        <fullName evidence="2">Uncharacterized protein</fullName>
    </submittedName>
</protein>
<feature type="signal peptide" evidence="1">
    <location>
        <begin position="1"/>
        <end position="25"/>
    </location>
</feature>
<organism evidence="2 3">
    <name type="scientific">Nitrospira defluvii</name>
    <dbReference type="NCBI Taxonomy" id="330214"/>
    <lineage>
        <taxon>Bacteria</taxon>
        <taxon>Pseudomonadati</taxon>
        <taxon>Nitrospirota</taxon>
        <taxon>Nitrospiria</taxon>
        <taxon>Nitrospirales</taxon>
        <taxon>Nitrospiraceae</taxon>
        <taxon>Nitrospira</taxon>
    </lineage>
</organism>
<dbReference type="HOGENOM" id="CLU_1861561_0_0_0"/>
<keyword evidence="3" id="KW-1185">Reference proteome</keyword>
<feature type="chain" id="PRO_5003120013" evidence="1">
    <location>
        <begin position="26"/>
        <end position="137"/>
    </location>
</feature>
<sequence length="137" mass="15331">MVINPARLMSGILSALVLCGGTGWAAEPAEVEKCVNARVEVGELMTSYFQGWDRYGEGQRPSPERMEEMRAEINAKLEPLLAKYDLTVESYRERLKDVLADEAAVKGYLSQHPDVKKRYDALPFDRMDRGGSSGRGY</sequence>
<proteinExistence type="predicted"/>
<dbReference type="KEGG" id="nde:NIDE2594"/>
<dbReference type="AlphaFoldDB" id="D8PGB3"/>
<name>D8PGB3_9BACT</name>
<reference evidence="2 3" key="1">
    <citation type="journal article" date="2010" name="Proc. Natl. Acad. Sci. U.S.A.">
        <title>A Nitrospira metagenome illuminates the physiology and evolution of globally important nitrite-oxidizing bacteria.</title>
        <authorList>
            <person name="Lucker S."/>
            <person name="Wagner M."/>
            <person name="Maixner F."/>
            <person name="Pelletier E."/>
            <person name="Koch H."/>
            <person name="Vacherie B."/>
            <person name="Rattei T."/>
            <person name="Sinninghe Damste J."/>
            <person name="Spieck E."/>
            <person name="Le Paslier D."/>
            <person name="Daims H."/>
        </authorList>
    </citation>
    <scope>NUCLEOTIDE SEQUENCE [LARGE SCALE GENOMIC DNA]</scope>
</reference>
<dbReference type="OrthoDB" id="9791487at2"/>
<evidence type="ECO:0000313" key="2">
    <source>
        <dbReference type="EMBL" id="CBK42300.1"/>
    </source>
</evidence>
<gene>
    <name evidence="2" type="ORF">NIDE2594</name>
</gene>
<evidence type="ECO:0000256" key="1">
    <source>
        <dbReference type="SAM" id="SignalP"/>
    </source>
</evidence>